<name>A0A7V7QLG1_9FIRM</name>
<dbReference type="SMART" id="SM00850">
    <property type="entry name" value="LytTR"/>
    <property type="match status" value="1"/>
</dbReference>
<dbReference type="InterPro" id="IPR046947">
    <property type="entry name" value="LytR-like"/>
</dbReference>
<evidence type="ECO:0000313" key="2">
    <source>
        <dbReference type="EMBL" id="KAB1439366.1"/>
    </source>
</evidence>
<dbReference type="EMBL" id="WAGX01000004">
    <property type="protein sequence ID" value="KAB1439366.1"/>
    <property type="molecule type" value="Genomic_DNA"/>
</dbReference>
<organism evidence="2 3">
    <name type="scientific">Candidatus Galacturonatibacter soehngenii</name>
    <dbReference type="NCBI Taxonomy" id="2307010"/>
    <lineage>
        <taxon>Bacteria</taxon>
        <taxon>Bacillati</taxon>
        <taxon>Bacillota</taxon>
        <taxon>Clostridia</taxon>
        <taxon>Lachnospirales</taxon>
        <taxon>Lachnospiraceae</taxon>
        <taxon>Candidatus Galacturonatibacter</taxon>
    </lineage>
</organism>
<dbReference type="PANTHER" id="PTHR37299:SF4">
    <property type="entry name" value="TRANSCRIPTIONAL REGULATOR"/>
    <property type="match status" value="1"/>
</dbReference>
<reference evidence="2 3" key="2">
    <citation type="submission" date="2020-02" db="EMBL/GenBank/DDBJ databases">
        <title>Candidatus Galacturonibacter soehngenii shows hetero-acetogenic catabolism of galacturonic acid but lacks a canonical carbon monoxide dehydrogenase/acetyl-CoA synthase complex.</title>
        <authorList>
            <person name="Diender M."/>
            <person name="Stouten G.R."/>
            <person name="Petersen J.F."/>
            <person name="Nielsen P.H."/>
            <person name="Dueholm M.S."/>
            <person name="Pronk J.T."/>
            <person name="Van Loosdrecht M.C.M."/>
        </authorList>
    </citation>
    <scope>NUCLEOTIDE SEQUENCE [LARGE SCALE GENOMIC DNA]</scope>
    <source>
        <strain evidence="2">GalUA</strain>
    </source>
</reference>
<reference evidence="2 3" key="1">
    <citation type="submission" date="2019-09" db="EMBL/GenBank/DDBJ databases">
        <authorList>
            <person name="Valk L.C."/>
        </authorList>
    </citation>
    <scope>NUCLEOTIDE SEQUENCE [LARGE SCALE GENOMIC DNA]</scope>
    <source>
        <strain evidence="2">GalUA</strain>
    </source>
</reference>
<dbReference type="OrthoDB" id="9808614at2"/>
<dbReference type="Pfam" id="PF04397">
    <property type="entry name" value="LytTR"/>
    <property type="match status" value="1"/>
</dbReference>
<sequence length="151" mass="18250">MKLELIRIAKKKDEKIQIYYKEQSSLIQRIVELVEAEDIERLEGSNDKAEKVPIKISEILYFEAVDKRVFAYLKSEVYQVHYSLSEIEHHFKSHGFVRINKSTVINIYHIETIRPELNMRVKAILDNKEFLFINRTYKRQFEKFLKERITR</sequence>
<protein>
    <submittedName>
        <fullName evidence="2">LytTR family transcriptional regulator</fullName>
    </submittedName>
</protein>
<gene>
    <name evidence="2" type="ORF">F7O84_02915</name>
</gene>
<accession>A0A7V7QLG1</accession>
<dbReference type="AlphaFoldDB" id="A0A7V7QLG1"/>
<evidence type="ECO:0000313" key="3">
    <source>
        <dbReference type="Proteomes" id="UP000461768"/>
    </source>
</evidence>
<comment type="caution">
    <text evidence="2">The sequence shown here is derived from an EMBL/GenBank/DDBJ whole genome shotgun (WGS) entry which is preliminary data.</text>
</comment>
<proteinExistence type="predicted"/>
<keyword evidence="3" id="KW-1185">Reference proteome</keyword>
<dbReference type="Gene3D" id="2.40.50.1020">
    <property type="entry name" value="LytTr DNA-binding domain"/>
    <property type="match status" value="1"/>
</dbReference>
<evidence type="ECO:0000259" key="1">
    <source>
        <dbReference type="PROSITE" id="PS50930"/>
    </source>
</evidence>
<feature type="domain" description="HTH LytTR-type" evidence="1">
    <location>
        <begin position="52"/>
        <end position="147"/>
    </location>
</feature>
<dbReference type="Proteomes" id="UP000461768">
    <property type="component" value="Unassembled WGS sequence"/>
</dbReference>
<dbReference type="GO" id="GO:0003677">
    <property type="term" value="F:DNA binding"/>
    <property type="evidence" value="ECO:0007669"/>
    <property type="project" value="InterPro"/>
</dbReference>
<dbReference type="PANTHER" id="PTHR37299">
    <property type="entry name" value="TRANSCRIPTIONAL REGULATOR-RELATED"/>
    <property type="match status" value="1"/>
</dbReference>
<dbReference type="GO" id="GO:0000156">
    <property type="term" value="F:phosphorelay response regulator activity"/>
    <property type="evidence" value="ECO:0007669"/>
    <property type="project" value="InterPro"/>
</dbReference>
<dbReference type="PROSITE" id="PS50930">
    <property type="entry name" value="HTH_LYTTR"/>
    <property type="match status" value="1"/>
</dbReference>
<dbReference type="RefSeq" id="WP_151141789.1">
    <property type="nucleotide sequence ID" value="NZ_WAGX01000004.1"/>
</dbReference>
<dbReference type="InterPro" id="IPR007492">
    <property type="entry name" value="LytTR_DNA-bd_dom"/>
</dbReference>